<feature type="transmembrane region" description="Helical" evidence="9">
    <location>
        <begin position="317"/>
        <end position="344"/>
    </location>
</feature>
<accession>A0A7J0GAQ8</accession>
<comment type="caution">
    <text evidence="11">The sequence shown here is derived from an EMBL/GenBank/DDBJ whole genome shotgun (WGS) entry which is preliminary data.</text>
</comment>
<dbReference type="GO" id="GO:0140359">
    <property type="term" value="F:ABC-type transporter activity"/>
    <property type="evidence" value="ECO:0007669"/>
    <property type="project" value="InterPro"/>
</dbReference>
<dbReference type="InterPro" id="IPR011527">
    <property type="entry name" value="ABC1_TM_dom"/>
</dbReference>
<dbReference type="SUPFAM" id="SSF90123">
    <property type="entry name" value="ABC transporter transmembrane region"/>
    <property type="match status" value="1"/>
</dbReference>
<dbReference type="OrthoDB" id="6500128at2759"/>
<comment type="similarity">
    <text evidence="1">Belongs to the ABC transporter superfamily. ABCB family. Multidrug resistance exporter (TC 3.A.1.201) subfamily.</text>
</comment>
<dbReference type="Gene3D" id="3.40.50.300">
    <property type="entry name" value="P-loop containing nucleotide triphosphate hydrolases"/>
    <property type="match status" value="2"/>
</dbReference>
<keyword evidence="12" id="KW-1185">Reference proteome</keyword>
<feature type="transmembrane region" description="Helical" evidence="9">
    <location>
        <begin position="47"/>
        <end position="72"/>
    </location>
</feature>
<reference evidence="11 12" key="1">
    <citation type="submission" date="2019-07" db="EMBL/GenBank/DDBJ databases">
        <title>De Novo Assembly of kiwifruit Actinidia rufa.</title>
        <authorList>
            <person name="Sugita-Konishi S."/>
            <person name="Sato K."/>
            <person name="Mori E."/>
            <person name="Abe Y."/>
            <person name="Kisaki G."/>
            <person name="Hamano K."/>
            <person name="Suezawa K."/>
            <person name="Otani M."/>
            <person name="Fukuda T."/>
            <person name="Manabe T."/>
            <person name="Gomi K."/>
            <person name="Tabuchi M."/>
            <person name="Akimitsu K."/>
            <person name="Kataoka I."/>
        </authorList>
    </citation>
    <scope>NUCLEOTIDE SEQUENCE [LARGE SCALE GENOMIC DNA]</scope>
    <source>
        <strain evidence="12">cv. Fuchu</strain>
    </source>
</reference>
<evidence type="ECO:0000256" key="6">
    <source>
        <dbReference type="ARBA" id="ARBA00023136"/>
    </source>
</evidence>
<dbReference type="EMBL" id="BJWL01000019">
    <property type="protein sequence ID" value="GFZ07863.1"/>
    <property type="molecule type" value="Genomic_DNA"/>
</dbReference>
<dbReference type="Gene3D" id="1.20.1560.10">
    <property type="entry name" value="ABC transporter type 1, transmembrane domain"/>
    <property type="match status" value="4"/>
</dbReference>
<dbReference type="InterPro" id="IPR036640">
    <property type="entry name" value="ABC1_TM_sf"/>
</dbReference>
<dbReference type="GO" id="GO:0016020">
    <property type="term" value="C:membrane"/>
    <property type="evidence" value="ECO:0007669"/>
    <property type="project" value="InterPro"/>
</dbReference>
<name>A0A7J0GAQ8_9ERIC</name>
<feature type="transmembrane region" description="Helical" evidence="9">
    <location>
        <begin position="429"/>
        <end position="452"/>
    </location>
</feature>
<keyword evidence="7" id="KW-0325">Glycoprotein</keyword>
<keyword evidence="6 9" id="KW-0472">Membrane</keyword>
<dbReference type="InterPro" id="IPR027417">
    <property type="entry name" value="P-loop_NTPase"/>
</dbReference>
<feature type="transmembrane region" description="Helical" evidence="9">
    <location>
        <begin position="92"/>
        <end position="109"/>
    </location>
</feature>
<keyword evidence="4" id="KW-0677">Repeat</keyword>
<evidence type="ECO:0000256" key="7">
    <source>
        <dbReference type="ARBA" id="ARBA00023180"/>
    </source>
</evidence>
<feature type="region of interest" description="Disordered" evidence="8">
    <location>
        <begin position="1"/>
        <end position="20"/>
    </location>
</feature>
<keyword evidence="2" id="KW-0813">Transport</keyword>
<feature type="transmembrane region" description="Helical" evidence="9">
    <location>
        <begin position="350"/>
        <end position="371"/>
    </location>
</feature>
<proteinExistence type="inferred from homology"/>
<protein>
    <recommendedName>
        <fullName evidence="10">ABC transmembrane type-1 domain-containing protein</fullName>
    </recommendedName>
</protein>
<dbReference type="PROSITE" id="PS50929">
    <property type="entry name" value="ABC_TM1F"/>
    <property type="match status" value="1"/>
</dbReference>
<dbReference type="PANTHER" id="PTHR45136:SF2">
    <property type="entry name" value="ABC TRANSPORTER DOMAIN-CONTAINING PROTEIN"/>
    <property type="match status" value="1"/>
</dbReference>
<gene>
    <name evidence="11" type="ORF">Acr_19g0008000</name>
</gene>
<keyword evidence="3 9" id="KW-0812">Transmembrane</keyword>
<keyword evidence="5 9" id="KW-1133">Transmembrane helix</keyword>
<evidence type="ECO:0000259" key="10">
    <source>
        <dbReference type="PROSITE" id="PS50929"/>
    </source>
</evidence>
<sequence length="585" mass="63646">MAEKVGDIEQEMESKDELPSKLVGSVKRASPPGSLRMVLKHSDGLDMLLMTLGTVGCIADGVCMSAIMLVLSNLMNGYAAAATLTPHDINKYALALLYVAVAVGSGAFLDSKLPHEPSNVHHSSTGCSVPLLETGYCRNPCTVNFDYSRGWYGSILVTEKGIKGGNAFTAGVCIVYGGLSLGSSLINVEHFMEANVAAALIFEMIERVSSIDSANQQGKIMSEVRGQVVESGPHDQLIQNNHSPYAAMVQLQQAFMNDEIVSTSAANESNNSFSNREETSKLTQTSHRAKPVHEAEEQYSPLSLRHIMQMNESQWKAALLGCTDSLAVVTQAISGATLAIILGLVLAWKLALAAIAMQPLIIGAFFVKAIMMRTMSKKILKAQSKSSELASEAVGNQRIISAFCSQEKVMALFETTQIGPKNESHKQSWFAGIGLFISQFLTAANSGLLFWYGGKLLYHGEIKYKHLFQTFFILVTTGRVIAETGSMNMDLLKGINAIKSIFKIMKRTSPMNPDKPDGINPAKIYGDVEFKEVDFFYPTRPRQMILTGLSLKINAEGSHGELLAKGEMGVYYSLVRLQQQANMGR</sequence>
<dbReference type="AlphaFoldDB" id="A0A7J0GAQ8"/>
<feature type="compositionally biased region" description="Basic and acidic residues" evidence="8">
    <location>
        <begin position="1"/>
        <end position="19"/>
    </location>
</feature>
<dbReference type="PANTHER" id="PTHR45136">
    <property type="entry name" value="ABC TRANSPORTER DOMAIN-CONTAINING PROTEIN"/>
    <property type="match status" value="1"/>
</dbReference>
<evidence type="ECO:0000256" key="4">
    <source>
        <dbReference type="ARBA" id="ARBA00022737"/>
    </source>
</evidence>
<organism evidence="11 12">
    <name type="scientific">Actinidia rufa</name>
    <dbReference type="NCBI Taxonomy" id="165716"/>
    <lineage>
        <taxon>Eukaryota</taxon>
        <taxon>Viridiplantae</taxon>
        <taxon>Streptophyta</taxon>
        <taxon>Embryophyta</taxon>
        <taxon>Tracheophyta</taxon>
        <taxon>Spermatophyta</taxon>
        <taxon>Magnoliopsida</taxon>
        <taxon>eudicotyledons</taxon>
        <taxon>Gunneridae</taxon>
        <taxon>Pentapetalae</taxon>
        <taxon>asterids</taxon>
        <taxon>Ericales</taxon>
        <taxon>Actinidiaceae</taxon>
        <taxon>Actinidia</taxon>
    </lineage>
</organism>
<feature type="domain" description="ABC transmembrane type-1" evidence="10">
    <location>
        <begin position="323"/>
        <end position="493"/>
    </location>
</feature>
<dbReference type="Proteomes" id="UP000585474">
    <property type="component" value="Unassembled WGS sequence"/>
</dbReference>
<evidence type="ECO:0000256" key="9">
    <source>
        <dbReference type="SAM" id="Phobius"/>
    </source>
</evidence>
<evidence type="ECO:0000256" key="8">
    <source>
        <dbReference type="SAM" id="MobiDB-lite"/>
    </source>
</evidence>
<evidence type="ECO:0000313" key="11">
    <source>
        <dbReference type="EMBL" id="GFZ07863.1"/>
    </source>
</evidence>
<evidence type="ECO:0000313" key="12">
    <source>
        <dbReference type="Proteomes" id="UP000585474"/>
    </source>
</evidence>
<evidence type="ECO:0000256" key="3">
    <source>
        <dbReference type="ARBA" id="ARBA00022692"/>
    </source>
</evidence>
<dbReference type="GO" id="GO:0005524">
    <property type="term" value="F:ATP binding"/>
    <property type="evidence" value="ECO:0007669"/>
    <property type="project" value="InterPro"/>
</dbReference>
<feature type="region of interest" description="Disordered" evidence="8">
    <location>
        <begin position="266"/>
        <end position="295"/>
    </location>
</feature>
<evidence type="ECO:0000256" key="2">
    <source>
        <dbReference type="ARBA" id="ARBA00022448"/>
    </source>
</evidence>
<feature type="transmembrane region" description="Helical" evidence="9">
    <location>
        <begin position="464"/>
        <end position="482"/>
    </location>
</feature>
<evidence type="ECO:0000256" key="1">
    <source>
        <dbReference type="ARBA" id="ARBA00007577"/>
    </source>
</evidence>
<dbReference type="Pfam" id="PF00664">
    <property type="entry name" value="ABC_membrane"/>
    <property type="match status" value="1"/>
</dbReference>
<evidence type="ECO:0000256" key="5">
    <source>
        <dbReference type="ARBA" id="ARBA00022989"/>
    </source>
</evidence>